<reference evidence="1 2" key="1">
    <citation type="submission" date="2015-09" db="EMBL/GenBank/DDBJ databases">
        <authorList>
            <consortium name="Swine Surveillance"/>
        </authorList>
    </citation>
    <scope>NUCLEOTIDE SEQUENCE [LARGE SCALE GENOMIC DNA]</scope>
    <source>
        <strain evidence="1 2">CECT 5294</strain>
    </source>
</reference>
<gene>
    <name evidence="1" type="ORF">THS5294_00427</name>
</gene>
<dbReference type="AlphaFoldDB" id="A0A0P1EVU8"/>
<accession>A0A0P1EVU8</accession>
<proteinExistence type="predicted"/>
<organism evidence="1 2">
    <name type="scientific">Thalassobacter stenotrophicus</name>
    <dbReference type="NCBI Taxonomy" id="266809"/>
    <lineage>
        <taxon>Bacteria</taxon>
        <taxon>Pseudomonadati</taxon>
        <taxon>Pseudomonadota</taxon>
        <taxon>Alphaproteobacteria</taxon>
        <taxon>Rhodobacterales</taxon>
        <taxon>Roseobacteraceae</taxon>
        <taxon>Thalassobacter</taxon>
    </lineage>
</organism>
<evidence type="ECO:0000313" key="1">
    <source>
        <dbReference type="EMBL" id="CUH59144.1"/>
    </source>
</evidence>
<sequence>MNPLGTSLITPQGHPTQTEKLRALAIDLETTFLTEMGFVAQIPS</sequence>
<name>A0A0P1EVU8_9RHOB</name>
<protein>
    <submittedName>
        <fullName evidence="1">Uncharacterized protein</fullName>
    </submittedName>
</protein>
<dbReference type="EMBL" id="CYRX01000009">
    <property type="protein sequence ID" value="CUH59144.1"/>
    <property type="molecule type" value="Genomic_DNA"/>
</dbReference>
<dbReference type="Proteomes" id="UP000051298">
    <property type="component" value="Unassembled WGS sequence"/>
</dbReference>
<evidence type="ECO:0000313" key="2">
    <source>
        <dbReference type="Proteomes" id="UP000051298"/>
    </source>
</evidence>